<dbReference type="InterPro" id="IPR029056">
    <property type="entry name" value="Ribokinase-like"/>
</dbReference>
<dbReference type="Gene3D" id="3.40.1190.20">
    <property type="match status" value="1"/>
</dbReference>
<dbReference type="SUPFAM" id="SSF53613">
    <property type="entry name" value="Ribokinase-like"/>
    <property type="match status" value="1"/>
</dbReference>
<evidence type="ECO:0000256" key="1">
    <source>
        <dbReference type="ARBA" id="ARBA00010688"/>
    </source>
</evidence>
<keyword evidence="2" id="KW-0808">Transferase</keyword>
<protein>
    <recommendedName>
        <fullName evidence="5">Carbohydrate kinase PfkB domain-containing protein</fullName>
    </recommendedName>
</protein>
<gene>
    <name evidence="6" type="ORF">QVD17_05660</name>
</gene>
<dbReference type="EMBL" id="JAUHHV010000001">
    <property type="protein sequence ID" value="KAK1439838.1"/>
    <property type="molecule type" value="Genomic_DNA"/>
</dbReference>
<feature type="domain" description="Carbohydrate kinase PfkB" evidence="5">
    <location>
        <begin position="316"/>
        <end position="367"/>
    </location>
</feature>
<reference evidence="6" key="1">
    <citation type="journal article" date="2023" name="bioRxiv">
        <title>Improved chromosome-level genome assembly for marigold (Tagetes erecta).</title>
        <authorList>
            <person name="Jiang F."/>
            <person name="Yuan L."/>
            <person name="Wang S."/>
            <person name="Wang H."/>
            <person name="Xu D."/>
            <person name="Wang A."/>
            <person name="Fan W."/>
        </authorList>
    </citation>
    <scope>NUCLEOTIDE SEQUENCE</scope>
    <source>
        <strain evidence="6">WSJ</strain>
        <tissue evidence="6">Leaf</tissue>
    </source>
</reference>
<sequence length="401" mass="43073">MDRQKSHSENEIDEAEAVIIGGMVLDIHATPSIPPNPRTTAPGKVQYAAGGVARNIAECVSKLGTKPYMISALGLDMPGNLLLEYWKSAGLSLQGIRISHEIETPVVCIVFDTEGEPAAGVASVESLERFLTPEWIVQFKRNIASAPIVMVDANLSPPALKTSCQLAAEIGTPVWFEPVSVAKSKRIASVAKYVTFTSPNEDELVSMANSLSHKLKFSPIKKNNNSTVPSLFQQLKPAIWVLLESGIKVIILTIGSKGVLLCSKGRLDLQRIRPKRNNKSRDIGKKLRETISQLCPFDRFFGALRLEERSNINPHVVHFPAVQCASVVRLTGAGDCLVGGAVASICAGLDVMQSVAVGIAAAKGAVEVETNVPSDYSLDQIAADARSVYLGAKVVFCESML</sequence>
<evidence type="ECO:0000259" key="5">
    <source>
        <dbReference type="Pfam" id="PF00294"/>
    </source>
</evidence>
<dbReference type="PROSITE" id="PS00583">
    <property type="entry name" value="PFKB_KINASES_1"/>
    <property type="match status" value="1"/>
</dbReference>
<accession>A0AAD8LHZ1</accession>
<name>A0AAD8LHZ1_TARER</name>
<evidence type="ECO:0000313" key="6">
    <source>
        <dbReference type="EMBL" id="KAK1439838.1"/>
    </source>
</evidence>
<keyword evidence="4" id="KW-0418">Kinase</keyword>
<dbReference type="GO" id="GO:0004730">
    <property type="term" value="F:pseudouridylate synthase activity"/>
    <property type="evidence" value="ECO:0007669"/>
    <property type="project" value="TreeGrafter"/>
</dbReference>
<dbReference type="GO" id="GO:0046872">
    <property type="term" value="F:metal ion binding"/>
    <property type="evidence" value="ECO:0007669"/>
    <property type="project" value="UniProtKB-KW"/>
</dbReference>
<evidence type="ECO:0000256" key="3">
    <source>
        <dbReference type="ARBA" id="ARBA00022723"/>
    </source>
</evidence>
<dbReference type="Pfam" id="PF00294">
    <property type="entry name" value="PfkB"/>
    <property type="match status" value="2"/>
</dbReference>
<dbReference type="PANTHER" id="PTHR42909">
    <property type="entry name" value="ZGC:136858"/>
    <property type="match status" value="1"/>
</dbReference>
<organism evidence="6 7">
    <name type="scientific">Tagetes erecta</name>
    <name type="common">African marigold</name>
    <dbReference type="NCBI Taxonomy" id="13708"/>
    <lineage>
        <taxon>Eukaryota</taxon>
        <taxon>Viridiplantae</taxon>
        <taxon>Streptophyta</taxon>
        <taxon>Embryophyta</taxon>
        <taxon>Tracheophyta</taxon>
        <taxon>Spermatophyta</taxon>
        <taxon>Magnoliopsida</taxon>
        <taxon>eudicotyledons</taxon>
        <taxon>Gunneridae</taxon>
        <taxon>Pentapetalae</taxon>
        <taxon>asterids</taxon>
        <taxon>campanulids</taxon>
        <taxon>Asterales</taxon>
        <taxon>Asteraceae</taxon>
        <taxon>Asteroideae</taxon>
        <taxon>Heliantheae alliance</taxon>
        <taxon>Tageteae</taxon>
        <taxon>Tagetes</taxon>
    </lineage>
</organism>
<dbReference type="AlphaFoldDB" id="A0AAD8LHZ1"/>
<comment type="caution">
    <text evidence="6">The sequence shown here is derived from an EMBL/GenBank/DDBJ whole genome shotgun (WGS) entry which is preliminary data.</text>
</comment>
<comment type="similarity">
    <text evidence="1">Belongs to the carbohydrate kinase PfkB family.</text>
</comment>
<dbReference type="PRINTS" id="PR00990">
    <property type="entry name" value="RIBOKINASE"/>
</dbReference>
<dbReference type="Proteomes" id="UP001229421">
    <property type="component" value="Unassembled WGS sequence"/>
</dbReference>
<dbReference type="GO" id="GO:0016301">
    <property type="term" value="F:kinase activity"/>
    <property type="evidence" value="ECO:0007669"/>
    <property type="project" value="UniProtKB-KW"/>
</dbReference>
<dbReference type="PANTHER" id="PTHR42909:SF1">
    <property type="entry name" value="CARBOHYDRATE KINASE PFKB DOMAIN-CONTAINING PROTEIN"/>
    <property type="match status" value="1"/>
</dbReference>
<dbReference type="GO" id="GO:0005737">
    <property type="term" value="C:cytoplasm"/>
    <property type="evidence" value="ECO:0007669"/>
    <property type="project" value="TreeGrafter"/>
</dbReference>
<evidence type="ECO:0000256" key="2">
    <source>
        <dbReference type="ARBA" id="ARBA00022679"/>
    </source>
</evidence>
<proteinExistence type="inferred from homology"/>
<dbReference type="InterPro" id="IPR011611">
    <property type="entry name" value="PfkB_dom"/>
</dbReference>
<keyword evidence="3" id="KW-0479">Metal-binding</keyword>
<dbReference type="GO" id="GO:0016798">
    <property type="term" value="F:hydrolase activity, acting on glycosyl bonds"/>
    <property type="evidence" value="ECO:0007669"/>
    <property type="project" value="TreeGrafter"/>
</dbReference>
<dbReference type="InterPro" id="IPR002173">
    <property type="entry name" value="Carboh/pur_kinase_PfkB_CS"/>
</dbReference>
<evidence type="ECO:0000313" key="7">
    <source>
        <dbReference type="Proteomes" id="UP001229421"/>
    </source>
</evidence>
<dbReference type="InterPro" id="IPR002139">
    <property type="entry name" value="Ribo/fructo_kinase"/>
</dbReference>
<feature type="domain" description="Carbohydrate kinase PfkB" evidence="5">
    <location>
        <begin position="17"/>
        <end position="266"/>
    </location>
</feature>
<evidence type="ECO:0000256" key="4">
    <source>
        <dbReference type="ARBA" id="ARBA00022777"/>
    </source>
</evidence>
<keyword evidence="7" id="KW-1185">Reference proteome</keyword>
<dbReference type="CDD" id="cd01941">
    <property type="entry name" value="YeiC_kinase_like"/>
    <property type="match status" value="1"/>
</dbReference>